<dbReference type="AlphaFoldDB" id="A0A1B1S2F8"/>
<keyword evidence="5 7" id="KW-0472">Membrane</keyword>
<gene>
    <name evidence="9" type="ORF">I858_010280</name>
</gene>
<dbReference type="EMBL" id="CP016540">
    <property type="protein sequence ID" value="ANU27375.1"/>
    <property type="molecule type" value="Genomic_DNA"/>
</dbReference>
<feature type="transmembrane region" description="Helical" evidence="7">
    <location>
        <begin position="209"/>
        <end position="228"/>
    </location>
</feature>
<sequence>MGRVSTGRGEKHVTQIGETRRELALDCFLLAGRIMMESGAETYRVEDTMIRMAVSQNMVNSHCFVTPSGIMFSPSEELATRFVRINNRSTDLERVALINSVSRRLVAGEFTLQQAYDEMLIIDQTNYRFNMWLQILAAALASGCFFILLGGTWHDLPFAFVFGGTGFIIVETILLETRVKIFAEFIGAFVIGILASITVYTGFSTDLDTLIIGSIMPLVPGLLITNAVRDLMAGHFMSGLSKGAEAFLTAFAIGAGIAVVLSF</sequence>
<evidence type="ECO:0000313" key="10">
    <source>
        <dbReference type="Proteomes" id="UP000053354"/>
    </source>
</evidence>
<dbReference type="GO" id="GO:0005886">
    <property type="term" value="C:plasma membrane"/>
    <property type="evidence" value="ECO:0007669"/>
    <property type="project" value="UniProtKB-SubCell"/>
</dbReference>
<accession>A0A1B1S2F8</accession>
<evidence type="ECO:0000256" key="6">
    <source>
        <dbReference type="ARBA" id="ARBA00034125"/>
    </source>
</evidence>
<feature type="transmembrane region" description="Helical" evidence="7">
    <location>
        <begin position="182"/>
        <end position="203"/>
    </location>
</feature>
<dbReference type="KEGG" id="pll:I858_010280"/>
<evidence type="ECO:0000259" key="8">
    <source>
        <dbReference type="Pfam" id="PF06738"/>
    </source>
</evidence>
<dbReference type="InterPro" id="IPR010619">
    <property type="entry name" value="ThrE-like_N"/>
</dbReference>
<protein>
    <recommendedName>
        <fullName evidence="8">Threonine/serine exporter-like N-terminal domain-containing protein</fullName>
    </recommendedName>
</protein>
<evidence type="ECO:0000256" key="3">
    <source>
        <dbReference type="ARBA" id="ARBA00022692"/>
    </source>
</evidence>
<name>A0A1B1S2F8_9BACL</name>
<dbReference type="PANTHER" id="PTHR34390:SF2">
    <property type="entry name" value="SUCCINATE TRANSPORTER SUBUNIT YJJP-RELATED"/>
    <property type="match status" value="1"/>
</dbReference>
<evidence type="ECO:0000256" key="4">
    <source>
        <dbReference type="ARBA" id="ARBA00022989"/>
    </source>
</evidence>
<evidence type="ECO:0000256" key="7">
    <source>
        <dbReference type="SAM" id="Phobius"/>
    </source>
</evidence>
<reference evidence="9" key="1">
    <citation type="submission" date="2016-10" db="EMBL/GenBank/DDBJ databases">
        <authorList>
            <person name="See-Too W.S."/>
        </authorList>
    </citation>
    <scope>NUCLEOTIDE SEQUENCE</scope>
    <source>
        <strain evidence="9">L10.15</strain>
    </source>
</reference>
<keyword evidence="4 7" id="KW-1133">Transmembrane helix</keyword>
<keyword evidence="10" id="KW-1185">Reference proteome</keyword>
<dbReference type="InterPro" id="IPR050539">
    <property type="entry name" value="ThrE_Dicarb/AminoAcid_Exp"/>
</dbReference>
<keyword evidence="2" id="KW-1003">Cell membrane</keyword>
<dbReference type="STRING" id="1302659.I858_010280"/>
<organism evidence="9 10">
    <name type="scientific">Planococcus versutus</name>
    <dbReference type="NCBI Taxonomy" id="1302659"/>
    <lineage>
        <taxon>Bacteria</taxon>
        <taxon>Bacillati</taxon>
        <taxon>Bacillota</taxon>
        <taxon>Bacilli</taxon>
        <taxon>Bacillales</taxon>
        <taxon>Caryophanaceae</taxon>
        <taxon>Planococcus</taxon>
    </lineage>
</organism>
<keyword evidence="3 7" id="KW-0812">Transmembrane</keyword>
<comment type="similarity">
    <text evidence="6">Belongs to the ThrE exporter (TC 2.A.79) family.</text>
</comment>
<feature type="transmembrane region" description="Helical" evidence="7">
    <location>
        <begin position="129"/>
        <end position="150"/>
    </location>
</feature>
<evidence type="ECO:0000313" key="9">
    <source>
        <dbReference type="EMBL" id="ANU27375.1"/>
    </source>
</evidence>
<dbReference type="GO" id="GO:0015744">
    <property type="term" value="P:succinate transport"/>
    <property type="evidence" value="ECO:0007669"/>
    <property type="project" value="TreeGrafter"/>
</dbReference>
<feature type="transmembrane region" description="Helical" evidence="7">
    <location>
        <begin position="240"/>
        <end position="261"/>
    </location>
</feature>
<dbReference type="GO" id="GO:0022857">
    <property type="term" value="F:transmembrane transporter activity"/>
    <property type="evidence" value="ECO:0007669"/>
    <property type="project" value="InterPro"/>
</dbReference>
<comment type="subcellular location">
    <subcellularLocation>
        <location evidence="1">Cell membrane</location>
        <topology evidence="1">Multi-pass membrane protein</topology>
    </subcellularLocation>
</comment>
<evidence type="ECO:0000256" key="1">
    <source>
        <dbReference type="ARBA" id="ARBA00004651"/>
    </source>
</evidence>
<feature type="domain" description="Threonine/serine exporter-like N-terminal" evidence="8">
    <location>
        <begin position="28"/>
        <end position="263"/>
    </location>
</feature>
<dbReference type="PANTHER" id="PTHR34390">
    <property type="entry name" value="UPF0442 PROTEIN YJJB-RELATED"/>
    <property type="match status" value="1"/>
</dbReference>
<proteinExistence type="inferred from homology"/>
<dbReference type="Proteomes" id="UP000053354">
    <property type="component" value="Chromosome"/>
</dbReference>
<evidence type="ECO:0000256" key="5">
    <source>
        <dbReference type="ARBA" id="ARBA00023136"/>
    </source>
</evidence>
<feature type="transmembrane region" description="Helical" evidence="7">
    <location>
        <begin position="156"/>
        <end position="175"/>
    </location>
</feature>
<dbReference type="Pfam" id="PF06738">
    <property type="entry name" value="ThrE"/>
    <property type="match status" value="1"/>
</dbReference>
<evidence type="ECO:0000256" key="2">
    <source>
        <dbReference type="ARBA" id="ARBA00022475"/>
    </source>
</evidence>